<dbReference type="PROSITE" id="PS50405">
    <property type="entry name" value="GST_CTER"/>
    <property type="match status" value="1"/>
</dbReference>
<sequence length="220" mass="24835">MITLYGDVTKTRANRCSWMLNEIGIQHDRKPLSFHPGAEKPADFLALNPNGKCPVLVDGEFVLFESLAINLYLARKYGGTLGPQSPEEEALMTQWSFWVATEVEKPLLLLSAVRYLFIPHEPAEEDTATVLGKLTKAWNVLNAHLENQPYILGERLTAADINVAAVMHFILVADIDISAWPNMKRWLETCLSRPAAIDLRSVDFRVPRPRTSRDIFAMFL</sequence>
<dbReference type="InterPro" id="IPR036282">
    <property type="entry name" value="Glutathione-S-Trfase_C_sf"/>
</dbReference>
<comment type="caution">
    <text evidence="4">The sequence shown here is derived from an EMBL/GenBank/DDBJ whole genome shotgun (WGS) entry which is preliminary data.</text>
</comment>
<reference evidence="5" key="1">
    <citation type="submission" date="2020-09" db="EMBL/GenBank/DDBJ databases">
        <title>The genome sequence of strain Labrenzia suaedae 4C16A.</title>
        <authorList>
            <person name="Liu Y."/>
        </authorList>
    </citation>
    <scope>NUCLEOTIDE SEQUENCE [LARGE SCALE GENOMIC DNA]</scope>
    <source>
        <strain evidence="5">4C16A</strain>
    </source>
</reference>
<dbReference type="PANTHER" id="PTHR44051:SF9">
    <property type="entry name" value="GLUTATHIONE S-TRANSFERASE 1"/>
    <property type="match status" value="1"/>
</dbReference>
<dbReference type="Proteomes" id="UP000632063">
    <property type="component" value="Unassembled WGS sequence"/>
</dbReference>
<comment type="similarity">
    <text evidence="1">Belongs to the GST superfamily.</text>
</comment>
<dbReference type="SFLD" id="SFLDG00358">
    <property type="entry name" value="Main_(cytGST)"/>
    <property type="match status" value="1"/>
</dbReference>
<dbReference type="PANTHER" id="PTHR44051">
    <property type="entry name" value="GLUTATHIONE S-TRANSFERASE-RELATED"/>
    <property type="match status" value="1"/>
</dbReference>
<dbReference type="EMBL" id="JACYXI010000006">
    <property type="protein sequence ID" value="MBD8892201.1"/>
    <property type="molecule type" value="Genomic_DNA"/>
</dbReference>
<evidence type="ECO:0000256" key="1">
    <source>
        <dbReference type="RuleBase" id="RU003494"/>
    </source>
</evidence>
<dbReference type="InterPro" id="IPR040079">
    <property type="entry name" value="Glutathione_S-Trfase"/>
</dbReference>
<dbReference type="Pfam" id="PF02798">
    <property type="entry name" value="GST_N"/>
    <property type="match status" value="1"/>
</dbReference>
<reference evidence="4 5" key="2">
    <citation type="journal article" date="2021" name="Int. J. Syst. Evol. Microbiol.">
        <title>Roseibium litorale sp. nov., isolated from a tidal flat sediment and proposal for the reclassification of Labrenzia polysiphoniae as Roseibium polysiphoniae comb. nov.</title>
        <authorList>
            <person name="Liu Y."/>
            <person name="Pei T."/>
            <person name="Du J."/>
            <person name="Chao M."/>
            <person name="Deng M.R."/>
            <person name="Zhu H."/>
        </authorList>
    </citation>
    <scope>NUCLEOTIDE SEQUENCE [LARGE SCALE GENOMIC DNA]</scope>
    <source>
        <strain evidence="4 5">4C16A</strain>
    </source>
</reference>
<evidence type="ECO:0000313" key="5">
    <source>
        <dbReference type="Proteomes" id="UP000632063"/>
    </source>
</evidence>
<dbReference type="CDD" id="cd03046">
    <property type="entry name" value="GST_N_GTT1_like"/>
    <property type="match status" value="1"/>
</dbReference>
<accession>A0ABR9CMW7</accession>
<name>A0ABR9CMW7_9HYPH</name>
<evidence type="ECO:0000313" key="4">
    <source>
        <dbReference type="EMBL" id="MBD8892201.1"/>
    </source>
</evidence>
<dbReference type="CDD" id="cd03207">
    <property type="entry name" value="GST_C_8"/>
    <property type="match status" value="1"/>
</dbReference>
<proteinExistence type="inferred from homology"/>
<dbReference type="SFLD" id="SFLDG01150">
    <property type="entry name" value="Main.1:_Beta-like"/>
    <property type="match status" value="1"/>
</dbReference>
<dbReference type="SFLD" id="SFLDS00019">
    <property type="entry name" value="Glutathione_Transferase_(cytos"/>
    <property type="match status" value="1"/>
</dbReference>
<evidence type="ECO:0000259" key="3">
    <source>
        <dbReference type="PROSITE" id="PS50405"/>
    </source>
</evidence>
<dbReference type="Pfam" id="PF00043">
    <property type="entry name" value="GST_C"/>
    <property type="match status" value="1"/>
</dbReference>
<dbReference type="SUPFAM" id="SSF52833">
    <property type="entry name" value="Thioredoxin-like"/>
    <property type="match status" value="1"/>
</dbReference>
<keyword evidence="5" id="KW-1185">Reference proteome</keyword>
<dbReference type="Gene3D" id="1.20.1050.10">
    <property type="match status" value="1"/>
</dbReference>
<dbReference type="InterPro" id="IPR004045">
    <property type="entry name" value="Glutathione_S-Trfase_N"/>
</dbReference>
<dbReference type="InterPro" id="IPR010987">
    <property type="entry name" value="Glutathione-S-Trfase_C-like"/>
</dbReference>
<gene>
    <name evidence="4" type="ORF">IG616_11625</name>
</gene>
<dbReference type="InterPro" id="IPR036249">
    <property type="entry name" value="Thioredoxin-like_sf"/>
</dbReference>
<dbReference type="PROSITE" id="PS50404">
    <property type="entry name" value="GST_NTER"/>
    <property type="match status" value="1"/>
</dbReference>
<organism evidence="4 5">
    <name type="scientific">Roseibium litorale</name>
    <dbReference type="NCBI Taxonomy" id="2803841"/>
    <lineage>
        <taxon>Bacteria</taxon>
        <taxon>Pseudomonadati</taxon>
        <taxon>Pseudomonadota</taxon>
        <taxon>Alphaproteobacteria</taxon>
        <taxon>Hyphomicrobiales</taxon>
        <taxon>Stappiaceae</taxon>
        <taxon>Roseibium</taxon>
    </lineage>
</organism>
<evidence type="ECO:0000259" key="2">
    <source>
        <dbReference type="PROSITE" id="PS50404"/>
    </source>
</evidence>
<dbReference type="InterPro" id="IPR004046">
    <property type="entry name" value="GST_C"/>
</dbReference>
<feature type="domain" description="GST C-terminal" evidence="3">
    <location>
        <begin position="85"/>
        <end position="213"/>
    </location>
</feature>
<protein>
    <submittedName>
        <fullName evidence="4">Glutathione S-transferase family protein</fullName>
    </submittedName>
</protein>
<dbReference type="Gene3D" id="3.40.30.10">
    <property type="entry name" value="Glutaredoxin"/>
    <property type="match status" value="1"/>
</dbReference>
<dbReference type="SUPFAM" id="SSF47616">
    <property type="entry name" value="GST C-terminal domain-like"/>
    <property type="match status" value="1"/>
</dbReference>
<feature type="domain" description="GST N-terminal" evidence="2">
    <location>
        <begin position="1"/>
        <end position="81"/>
    </location>
</feature>
<dbReference type="RefSeq" id="WP_192148316.1">
    <property type="nucleotide sequence ID" value="NZ_JACYXI010000006.1"/>
</dbReference>